<evidence type="ECO:0000256" key="4">
    <source>
        <dbReference type="ARBA" id="ARBA00005072"/>
    </source>
</evidence>
<dbReference type="NCBIfam" id="TIGR01123">
    <property type="entry name" value="ilvE_II"/>
    <property type="match status" value="1"/>
</dbReference>
<evidence type="ECO:0000256" key="7">
    <source>
        <dbReference type="ARBA" id="ARBA00022605"/>
    </source>
</evidence>
<protein>
    <recommendedName>
        <fullName evidence="16">Branched-chain-amino-acid aminotransferase</fullName>
        <ecNumber evidence="16">2.6.1.42</ecNumber>
    </recommendedName>
</protein>
<keyword evidence="18" id="KW-1185">Reference proteome</keyword>
<keyword evidence="10 16" id="KW-0100">Branched-chain amino acid biosynthesis</keyword>
<dbReference type="Proteomes" id="UP000292447">
    <property type="component" value="Chromosome I"/>
</dbReference>
<dbReference type="GO" id="GO:0052655">
    <property type="term" value="F:L-valine-2-oxoglutarate transaminase activity"/>
    <property type="evidence" value="ECO:0007669"/>
    <property type="project" value="RHEA"/>
</dbReference>
<organism evidence="17 18">
    <name type="scientific">Metschnikowia aff. pulcherrima</name>
    <dbReference type="NCBI Taxonomy" id="2163413"/>
    <lineage>
        <taxon>Eukaryota</taxon>
        <taxon>Fungi</taxon>
        <taxon>Dikarya</taxon>
        <taxon>Ascomycota</taxon>
        <taxon>Saccharomycotina</taxon>
        <taxon>Pichiomycetes</taxon>
        <taxon>Metschnikowiaceae</taxon>
        <taxon>Metschnikowia</taxon>
    </lineage>
</organism>
<evidence type="ECO:0000256" key="6">
    <source>
        <dbReference type="ARBA" id="ARBA00022576"/>
    </source>
</evidence>
<dbReference type="GO" id="GO:0005739">
    <property type="term" value="C:mitochondrion"/>
    <property type="evidence" value="ECO:0007669"/>
    <property type="project" value="TreeGrafter"/>
</dbReference>
<sequence>MSFFSRLSPLRAATNIPRRLLATMSQAPLDASKLLITKTTTPKEKLPNDQLVFGKTFSDHMLEIEWTAENGWAAPTITPYHTLNFDPSTIVFHYGFEAFEGMKAYRDKNNQIRIFRPNKNMDRLNASADRICLPTFDGEQFIKLIEEFVKVDQDFVPQGEGYSLYLRPTIIGTSATLGVSTPDKALLYLIASPVGPYYSTGFKAVSLEATDYAVRAWPGGVGNRKLGANYAPCVKPALEAAKRGYQQNLWLFGEEGYITEVGTMNVFFVFQDALGKKELATAPLDGTILEGVTRDSVLALARAKLPTSEWTVSERKFTMKEVKERAAKGELVEAFGSGTAALVSPIKNIGWKGEDISVPLAAGDAGELTVQMAEWIKKIQYGEEEFEGWSRIIQ</sequence>
<dbReference type="FunFam" id="3.30.470.10:FF:000005">
    <property type="entry name" value="Branched-chain-amino-acid aminotransferase"/>
    <property type="match status" value="1"/>
</dbReference>
<dbReference type="GO" id="GO:0009099">
    <property type="term" value="P:L-valine biosynthetic process"/>
    <property type="evidence" value="ECO:0007669"/>
    <property type="project" value="TreeGrafter"/>
</dbReference>
<dbReference type="NCBIfam" id="NF009897">
    <property type="entry name" value="PRK13357.1"/>
    <property type="match status" value="1"/>
</dbReference>
<dbReference type="EC" id="2.6.1.42" evidence="16"/>
<evidence type="ECO:0000256" key="12">
    <source>
        <dbReference type="ARBA" id="ARBA00060556"/>
    </source>
</evidence>
<dbReference type="PIRSF" id="PIRSF006468">
    <property type="entry name" value="BCAT1"/>
    <property type="match status" value="1"/>
</dbReference>
<evidence type="ECO:0000256" key="13">
    <source>
        <dbReference type="PIRSR" id="PIRSR006468-1"/>
    </source>
</evidence>
<proteinExistence type="inferred from homology"/>
<dbReference type="Gene3D" id="3.30.470.10">
    <property type="match status" value="1"/>
</dbReference>
<dbReference type="Gene3D" id="3.20.10.10">
    <property type="entry name" value="D-amino Acid Aminotransferase, subunit A, domain 2"/>
    <property type="match status" value="1"/>
</dbReference>
<dbReference type="InterPro" id="IPR001544">
    <property type="entry name" value="Aminotrans_IV"/>
</dbReference>
<dbReference type="GO" id="GO:0052654">
    <property type="term" value="F:L-leucine-2-oxoglutarate transaminase activity"/>
    <property type="evidence" value="ECO:0007669"/>
    <property type="project" value="RHEA"/>
</dbReference>
<dbReference type="AlphaFoldDB" id="A0A4P6XKN5"/>
<dbReference type="SUPFAM" id="SSF56752">
    <property type="entry name" value="D-aminoacid aminotransferase-like PLP-dependent enzymes"/>
    <property type="match status" value="1"/>
</dbReference>
<comment type="catalytic activity">
    <reaction evidence="16">
        <text>L-leucine + 2-oxoglutarate = 4-methyl-2-oxopentanoate + L-glutamate</text>
        <dbReference type="Rhea" id="RHEA:18321"/>
        <dbReference type="ChEBI" id="CHEBI:16810"/>
        <dbReference type="ChEBI" id="CHEBI:17865"/>
        <dbReference type="ChEBI" id="CHEBI:29985"/>
        <dbReference type="ChEBI" id="CHEBI:57427"/>
        <dbReference type="EC" id="2.6.1.42"/>
    </reaction>
</comment>
<dbReference type="InterPro" id="IPR005786">
    <property type="entry name" value="B_amino_transII"/>
</dbReference>
<keyword evidence="7 16" id="KW-0028">Amino-acid biosynthesis</keyword>
<dbReference type="CDD" id="cd01557">
    <property type="entry name" value="BCAT_beta_family"/>
    <property type="match status" value="1"/>
</dbReference>
<dbReference type="InterPro" id="IPR033939">
    <property type="entry name" value="BCAT_family"/>
</dbReference>
<dbReference type="PANTHER" id="PTHR11825:SF44">
    <property type="entry name" value="BRANCHED-CHAIN-AMINO-ACID AMINOTRANSFERASE"/>
    <property type="match status" value="1"/>
</dbReference>
<dbReference type="InterPro" id="IPR036038">
    <property type="entry name" value="Aminotransferase-like"/>
</dbReference>
<gene>
    <name evidence="17" type="primary">MPUL0A11200</name>
    <name evidence="17" type="ORF">METSCH_A11200</name>
</gene>
<comment type="similarity">
    <text evidence="5 14">Belongs to the class-IV pyridoxal-phosphate-dependent aminotransferase family.</text>
</comment>
<evidence type="ECO:0000256" key="9">
    <source>
        <dbReference type="ARBA" id="ARBA00022898"/>
    </source>
</evidence>
<dbReference type="InterPro" id="IPR043132">
    <property type="entry name" value="BCAT-like_C"/>
</dbReference>
<keyword evidence="6 16" id="KW-0032">Aminotransferase</keyword>
<dbReference type="InterPro" id="IPR018300">
    <property type="entry name" value="Aminotrans_IV_CS"/>
</dbReference>
<evidence type="ECO:0000256" key="1">
    <source>
        <dbReference type="ARBA" id="ARBA00001933"/>
    </source>
</evidence>
<comment type="catalytic activity">
    <reaction evidence="11">
        <text>a 2-oxocarboxylate + L-methionine = 4-methylsulfanyl-2-oxobutanoate + an L-alpha-amino acid</text>
        <dbReference type="Rhea" id="RHEA:31763"/>
        <dbReference type="ChEBI" id="CHEBI:16723"/>
        <dbReference type="ChEBI" id="CHEBI:35179"/>
        <dbReference type="ChEBI" id="CHEBI:57844"/>
        <dbReference type="ChEBI" id="CHEBI:59869"/>
    </reaction>
    <physiologicalReaction direction="right-to-left" evidence="11">
        <dbReference type="Rhea" id="RHEA:31765"/>
    </physiologicalReaction>
</comment>
<comment type="catalytic activity">
    <reaction evidence="16">
        <text>L-valine + 2-oxoglutarate = 3-methyl-2-oxobutanoate + L-glutamate</text>
        <dbReference type="Rhea" id="RHEA:24813"/>
        <dbReference type="ChEBI" id="CHEBI:11851"/>
        <dbReference type="ChEBI" id="CHEBI:16810"/>
        <dbReference type="ChEBI" id="CHEBI:29985"/>
        <dbReference type="ChEBI" id="CHEBI:57762"/>
        <dbReference type="EC" id="2.6.1.42"/>
    </reaction>
</comment>
<dbReference type="GO" id="GO:0052656">
    <property type="term" value="F:L-isoleucine-2-oxoglutarate transaminase activity"/>
    <property type="evidence" value="ECO:0007669"/>
    <property type="project" value="RHEA"/>
</dbReference>
<comment type="pathway">
    <text evidence="3">Amino-acid biosynthesis; L-valine biosynthesis; L-valine from pyruvate: step 4/4.</text>
</comment>
<dbReference type="InterPro" id="IPR043131">
    <property type="entry name" value="BCAT-like_N"/>
</dbReference>
<evidence type="ECO:0000256" key="5">
    <source>
        <dbReference type="ARBA" id="ARBA00009320"/>
    </source>
</evidence>
<comment type="pathway">
    <text evidence="12">Amino-acid biosynthesis; L-methionine biosynthesis via salvage pathway; L-methionine from S-methyl-5-thio-alpha-D-ribose 1-phosphate: step 6/6.</text>
</comment>
<name>A0A4P6XKN5_9ASCO</name>
<keyword evidence="9 15" id="KW-0663">Pyridoxal phosphate</keyword>
<evidence type="ECO:0000256" key="14">
    <source>
        <dbReference type="RuleBase" id="RU004106"/>
    </source>
</evidence>
<reference evidence="18" key="1">
    <citation type="submission" date="2019-03" db="EMBL/GenBank/DDBJ databases">
        <title>Snf2 controls pulcherriminic acid biosynthesis and connects pigmentation and antifungal activity of the yeast Metschnikowia pulcherrima.</title>
        <authorList>
            <person name="Gore-Lloyd D."/>
            <person name="Sumann I."/>
            <person name="Brachmann A.O."/>
            <person name="Schneeberger K."/>
            <person name="Ortiz-Merino R.A."/>
            <person name="Moreno-Beltran M."/>
            <person name="Schlaefli M."/>
            <person name="Kirner P."/>
            <person name="Santos Kron A."/>
            <person name="Wolfe K.H."/>
            <person name="Piel J."/>
            <person name="Ahrens C.H."/>
            <person name="Henk D."/>
            <person name="Freimoser F.M."/>
        </authorList>
    </citation>
    <scope>NUCLEOTIDE SEQUENCE [LARGE SCALE GENOMIC DNA]</scope>
    <source>
        <strain evidence="18">APC 1.2</strain>
    </source>
</reference>
<evidence type="ECO:0000256" key="16">
    <source>
        <dbReference type="RuleBase" id="RU004517"/>
    </source>
</evidence>
<feature type="modified residue" description="N6-(pyridoxal phosphate)lysine" evidence="13">
    <location>
        <position position="225"/>
    </location>
</feature>
<keyword evidence="8 16" id="KW-0808">Transferase</keyword>
<evidence type="ECO:0000256" key="15">
    <source>
        <dbReference type="RuleBase" id="RU004516"/>
    </source>
</evidence>
<comment type="cofactor">
    <cofactor evidence="1 15">
        <name>pyridoxal 5'-phosphate</name>
        <dbReference type="ChEBI" id="CHEBI:597326"/>
    </cofactor>
</comment>
<dbReference type="PANTHER" id="PTHR11825">
    <property type="entry name" value="SUBGROUP IIII AMINOTRANSFERASE"/>
    <property type="match status" value="1"/>
</dbReference>
<evidence type="ECO:0000313" key="18">
    <source>
        <dbReference type="Proteomes" id="UP000292447"/>
    </source>
</evidence>
<evidence type="ECO:0000256" key="2">
    <source>
        <dbReference type="ARBA" id="ARBA00004824"/>
    </source>
</evidence>
<dbReference type="FunFam" id="3.20.10.10:FF:000004">
    <property type="entry name" value="Branched-chain-amino-acid aminotransferase"/>
    <property type="match status" value="1"/>
</dbReference>
<dbReference type="GO" id="GO:0009083">
    <property type="term" value="P:branched-chain amino acid catabolic process"/>
    <property type="evidence" value="ECO:0007669"/>
    <property type="project" value="UniProtKB-ARBA"/>
</dbReference>
<comment type="catalytic activity">
    <reaction evidence="16">
        <text>L-isoleucine + 2-oxoglutarate = (S)-3-methyl-2-oxopentanoate + L-glutamate</text>
        <dbReference type="Rhea" id="RHEA:24801"/>
        <dbReference type="ChEBI" id="CHEBI:16810"/>
        <dbReference type="ChEBI" id="CHEBI:29985"/>
        <dbReference type="ChEBI" id="CHEBI:35146"/>
        <dbReference type="ChEBI" id="CHEBI:58045"/>
        <dbReference type="EC" id="2.6.1.42"/>
    </reaction>
</comment>
<comment type="pathway">
    <text evidence="2">Amino-acid biosynthesis; L-isoleucine biosynthesis; L-isoleucine from 2-oxobutanoate: step 4/4.</text>
</comment>
<dbReference type="EMBL" id="CP034456">
    <property type="protein sequence ID" value="QBM86478.1"/>
    <property type="molecule type" value="Genomic_DNA"/>
</dbReference>
<evidence type="ECO:0000313" key="17">
    <source>
        <dbReference type="EMBL" id="QBM86478.1"/>
    </source>
</evidence>
<dbReference type="GO" id="GO:0009098">
    <property type="term" value="P:L-leucine biosynthetic process"/>
    <property type="evidence" value="ECO:0007669"/>
    <property type="project" value="TreeGrafter"/>
</dbReference>
<evidence type="ECO:0000256" key="10">
    <source>
        <dbReference type="ARBA" id="ARBA00023304"/>
    </source>
</evidence>
<dbReference type="PROSITE" id="PS00770">
    <property type="entry name" value="AA_TRANSFER_CLASS_4"/>
    <property type="match status" value="1"/>
</dbReference>
<comment type="pathway">
    <text evidence="4">Amino-acid biosynthesis; L-leucine biosynthesis; L-leucine from 3-methyl-2-oxobutanoate: step 4/4.</text>
</comment>
<accession>A0A4P6XKN5</accession>
<dbReference type="STRING" id="2163413.A0A4P6XKN5"/>
<evidence type="ECO:0000256" key="8">
    <source>
        <dbReference type="ARBA" id="ARBA00022679"/>
    </source>
</evidence>
<evidence type="ECO:0000256" key="11">
    <source>
        <dbReference type="ARBA" id="ARBA00051136"/>
    </source>
</evidence>
<dbReference type="Pfam" id="PF01063">
    <property type="entry name" value="Aminotran_4"/>
    <property type="match status" value="1"/>
</dbReference>
<evidence type="ECO:0000256" key="3">
    <source>
        <dbReference type="ARBA" id="ARBA00004931"/>
    </source>
</evidence>
<dbReference type="GO" id="GO:0010326">
    <property type="term" value="F:methionine-oxo-acid transaminase activity"/>
    <property type="evidence" value="ECO:0007669"/>
    <property type="project" value="RHEA"/>
</dbReference>